<gene>
    <name evidence="2" type="ORF">SAMN02745133_01920</name>
</gene>
<evidence type="ECO:0000313" key="2">
    <source>
        <dbReference type="EMBL" id="SHF13503.1"/>
    </source>
</evidence>
<dbReference type="Proteomes" id="UP000184148">
    <property type="component" value="Unassembled WGS sequence"/>
</dbReference>
<name>A0A1M4Z609_9FIRM</name>
<dbReference type="GO" id="GO:0016491">
    <property type="term" value="F:oxidoreductase activity"/>
    <property type="evidence" value="ECO:0007669"/>
    <property type="project" value="InterPro"/>
</dbReference>
<dbReference type="OrthoDB" id="1786581at2"/>
<evidence type="ECO:0000313" key="3">
    <source>
        <dbReference type="Proteomes" id="UP000184148"/>
    </source>
</evidence>
<dbReference type="InterPro" id="IPR012347">
    <property type="entry name" value="Ferritin-like"/>
</dbReference>
<dbReference type="Pfam" id="PF02915">
    <property type="entry name" value="Rubrerythrin"/>
    <property type="match status" value="2"/>
</dbReference>
<proteinExistence type="predicted"/>
<dbReference type="RefSeq" id="WP_073239144.1">
    <property type="nucleotide sequence ID" value="NZ_FQUY01000012.1"/>
</dbReference>
<evidence type="ECO:0000259" key="1">
    <source>
        <dbReference type="Pfam" id="PF02915"/>
    </source>
</evidence>
<dbReference type="GO" id="GO:0046872">
    <property type="term" value="F:metal ion binding"/>
    <property type="evidence" value="ECO:0007669"/>
    <property type="project" value="InterPro"/>
</dbReference>
<dbReference type="InterPro" id="IPR003251">
    <property type="entry name" value="Rr_diiron-bd_dom"/>
</dbReference>
<dbReference type="PANTHER" id="PTHR33531">
    <property type="entry name" value="RUBRERYTHRIN SUBFAMILY"/>
    <property type="match status" value="1"/>
</dbReference>
<keyword evidence="3" id="KW-1185">Reference proteome</keyword>
<organism evidence="2 3">
    <name type="scientific">Desulforamulus putei DSM 12395</name>
    <dbReference type="NCBI Taxonomy" id="1121429"/>
    <lineage>
        <taxon>Bacteria</taxon>
        <taxon>Bacillati</taxon>
        <taxon>Bacillota</taxon>
        <taxon>Clostridia</taxon>
        <taxon>Eubacteriales</taxon>
        <taxon>Peptococcaceae</taxon>
        <taxon>Desulforamulus</taxon>
    </lineage>
</organism>
<dbReference type="Gene3D" id="1.20.1260.10">
    <property type="match status" value="1"/>
</dbReference>
<accession>A0A1M4Z609</accession>
<dbReference type="CDD" id="cd01045">
    <property type="entry name" value="Ferritin_like_AB"/>
    <property type="match status" value="1"/>
</dbReference>
<dbReference type="InterPro" id="IPR009078">
    <property type="entry name" value="Ferritin-like_SF"/>
</dbReference>
<sequence length="139" mass="16060">MRLTINDILDVAIKSEESSCKFYKDMACKAKNPDTVKILEKLARDEQDHLDYLLWLKSGEPINEEVYFDGFEEAGALNPDMTPKEVLTVAMQREGAAAKMYRRMADIFKAQPDKHFVFERMARDEDHHGDAIAKIMEQF</sequence>
<protein>
    <submittedName>
        <fullName evidence="2">Rubrerythrin</fullName>
    </submittedName>
</protein>
<feature type="domain" description="Rubrerythrin diiron-binding" evidence="1">
    <location>
        <begin position="7"/>
        <end position="54"/>
    </location>
</feature>
<dbReference type="EMBL" id="FQUY01000012">
    <property type="protein sequence ID" value="SHF13503.1"/>
    <property type="molecule type" value="Genomic_DNA"/>
</dbReference>
<dbReference type="AlphaFoldDB" id="A0A1M4Z609"/>
<feature type="domain" description="Rubrerythrin diiron-binding" evidence="1">
    <location>
        <begin position="85"/>
        <end position="139"/>
    </location>
</feature>
<dbReference type="PANTHER" id="PTHR33531:SF7">
    <property type="entry name" value="HYPOTHETICAL MEMBRANE PROTEIN, CONSERVED"/>
    <property type="match status" value="1"/>
</dbReference>
<dbReference type="STRING" id="1121429.SAMN02745133_01920"/>
<dbReference type="SUPFAM" id="SSF47240">
    <property type="entry name" value="Ferritin-like"/>
    <property type="match status" value="1"/>
</dbReference>
<reference evidence="3" key="1">
    <citation type="submission" date="2016-11" db="EMBL/GenBank/DDBJ databases">
        <authorList>
            <person name="Varghese N."/>
            <person name="Submissions S."/>
        </authorList>
    </citation>
    <scope>NUCLEOTIDE SEQUENCE [LARGE SCALE GENOMIC DNA]</scope>
    <source>
        <strain evidence="3">DSM 12395</strain>
    </source>
</reference>